<evidence type="ECO:0000313" key="3">
    <source>
        <dbReference type="Proteomes" id="UP001231445"/>
    </source>
</evidence>
<feature type="signal peptide" evidence="1">
    <location>
        <begin position="1"/>
        <end position="23"/>
    </location>
</feature>
<reference evidence="2 3" key="1">
    <citation type="submission" date="2023-06" db="EMBL/GenBank/DDBJ databases">
        <title>Altererythrobacter rubellus NBRC 112769 genome.</title>
        <authorList>
            <person name="Zhang K."/>
        </authorList>
    </citation>
    <scope>NUCLEOTIDE SEQUENCE [LARGE SCALE GENOMIC DNA]</scope>
    <source>
        <strain evidence="2 3">NBRC 112769</strain>
    </source>
</reference>
<dbReference type="SUPFAM" id="SSF53474">
    <property type="entry name" value="alpha/beta-Hydrolases"/>
    <property type="match status" value="1"/>
</dbReference>
<name>A0A9Y2F6D5_9SPHN</name>
<dbReference type="PIRSF" id="PIRSF029171">
    <property type="entry name" value="Esterase_LipA"/>
    <property type="match status" value="1"/>
</dbReference>
<evidence type="ECO:0000313" key="2">
    <source>
        <dbReference type="EMBL" id="WIW95742.1"/>
    </source>
</evidence>
<proteinExistence type="predicted"/>
<dbReference type="InterPro" id="IPR029058">
    <property type="entry name" value="AB_hydrolase_fold"/>
</dbReference>
<dbReference type="RefSeq" id="WP_285976056.1">
    <property type="nucleotide sequence ID" value="NZ_CP127221.1"/>
</dbReference>
<accession>A0A9Y2F6D5</accession>
<dbReference type="GO" id="GO:0004806">
    <property type="term" value="F:triacylglycerol lipase activity"/>
    <property type="evidence" value="ECO:0007669"/>
    <property type="project" value="InterPro"/>
</dbReference>
<evidence type="ECO:0000256" key="1">
    <source>
        <dbReference type="SAM" id="SignalP"/>
    </source>
</evidence>
<keyword evidence="1" id="KW-0732">Signal</keyword>
<dbReference type="EMBL" id="CP127221">
    <property type="protein sequence ID" value="WIW95742.1"/>
    <property type="molecule type" value="Genomic_DNA"/>
</dbReference>
<dbReference type="Gene3D" id="3.40.50.1820">
    <property type="entry name" value="alpha/beta hydrolase"/>
    <property type="match status" value="2"/>
</dbReference>
<dbReference type="KEGG" id="arue:QQX03_01140"/>
<dbReference type="InterPro" id="IPR005152">
    <property type="entry name" value="Lipase_secreted"/>
</dbReference>
<dbReference type="Pfam" id="PF03583">
    <property type="entry name" value="LIP"/>
    <property type="match status" value="1"/>
</dbReference>
<gene>
    <name evidence="2" type="ORF">QQX03_01140</name>
</gene>
<keyword evidence="2" id="KW-0378">Hydrolase</keyword>
<feature type="chain" id="PRO_5040975095" evidence="1">
    <location>
        <begin position="24"/>
        <end position="414"/>
    </location>
</feature>
<keyword evidence="3" id="KW-1185">Reference proteome</keyword>
<dbReference type="AlphaFoldDB" id="A0A9Y2F6D5"/>
<dbReference type="GO" id="GO:0016042">
    <property type="term" value="P:lipid catabolic process"/>
    <property type="evidence" value="ECO:0007669"/>
    <property type="project" value="InterPro"/>
</dbReference>
<sequence>MHRWLLGALTGLSILFVGGCVNATATKGASAWNSATLGDGGVSEFYAFEGELPETPGTILRSEPLDERQALRGAADNVRLLYTSTEGLGGSAITAVSGVLYLPRGDAPEGGWPLMAWTHGTVGIADICAPSWDGRQQQDMDYLNFWLGQGVAVVASDYQGLGTPGTHPYLATRPAAYSNLDIIRAVQGAGYPVSSGVVVIGQSQGAGAAVATASYAPDYAPDVDIRGVVATGVPYFSPAALVALNESRPPDQPDPMLAYNFLAMTLAEQIEPGFLMREYVSDEAWPIVSMVTNACHKEMRARTETAGLSYNRAFKQTPSDVLGRVFGQMGFPDMSIAAPIFLGTGARDRDTPQHMQAAFMRDACAAGTVVEAHLYTELDHKQVVPGSTGESLTFVQAVFAGDAIKGNCDASPLG</sequence>
<protein>
    <submittedName>
        <fullName evidence="2">Alpha/beta fold hydrolase</fullName>
    </submittedName>
</protein>
<dbReference type="PANTHER" id="PTHR34853">
    <property type="match status" value="1"/>
</dbReference>
<dbReference type="Proteomes" id="UP001231445">
    <property type="component" value="Chromosome"/>
</dbReference>
<dbReference type="PROSITE" id="PS51257">
    <property type="entry name" value="PROKAR_LIPOPROTEIN"/>
    <property type="match status" value="1"/>
</dbReference>
<dbReference type="PANTHER" id="PTHR34853:SF1">
    <property type="entry name" value="LIPASE 5"/>
    <property type="match status" value="1"/>
</dbReference>
<organism evidence="2 3">
    <name type="scientific">Altererythrobacter rubellus</name>
    <dbReference type="NCBI Taxonomy" id="2173831"/>
    <lineage>
        <taxon>Bacteria</taxon>
        <taxon>Pseudomonadati</taxon>
        <taxon>Pseudomonadota</taxon>
        <taxon>Alphaproteobacteria</taxon>
        <taxon>Sphingomonadales</taxon>
        <taxon>Erythrobacteraceae</taxon>
        <taxon>Altererythrobacter</taxon>
    </lineage>
</organism>